<evidence type="ECO:0000313" key="2">
    <source>
        <dbReference type="Proteomes" id="UP000814140"/>
    </source>
</evidence>
<sequence>MPQNQPSTSQVARLTRPHTEPRMPLDEKIADAERSLASLRRIKNSHVAVSRIPVEILGYIFSFYKKHPPAWVAITHVCHLWREVALSSPLLWSDIVTYNLPWMEETLARSRAVPISLSMRIQPGTLANVIPSVITHTLPHITRVKEIVIHGTAISSYVQPLLECEIPKLEVLELCETWAHFSIGDRIPFGGQKPLQLRSLRLQKCSFMWPTPLFLSSTLTELKISHMLPKDRPGLPEICEVLATLPKLKTLVLFDVICTSPSSTGVVDMSADASKVSLPYLKSLSFASSKATDIAAFLSRLSVPTSSSLHLACRTLDMSNMYTHDGHTYQHDPSPAASGSSSLMLSVTKFFGLDSRTAVGVGHDVTDGYHSVGVVEWREREQEWCLLAGKHPCDIRASALQSTAGQKRRWEDYFPLWRARFFLALPGKEDHDRNHHVKSILQDACLLLPLSKVDTVIVSCDLYYDPVLWWRTFGRMKHVKAVVVAGRALCGFAAALGGKGRPIRKVTSAIREQCPAIKIVIALCCSDSKLALP</sequence>
<organism evidence="1 2">
    <name type="scientific">Artomyces pyxidatus</name>
    <dbReference type="NCBI Taxonomy" id="48021"/>
    <lineage>
        <taxon>Eukaryota</taxon>
        <taxon>Fungi</taxon>
        <taxon>Dikarya</taxon>
        <taxon>Basidiomycota</taxon>
        <taxon>Agaricomycotina</taxon>
        <taxon>Agaricomycetes</taxon>
        <taxon>Russulales</taxon>
        <taxon>Auriscalpiaceae</taxon>
        <taxon>Artomyces</taxon>
    </lineage>
</organism>
<gene>
    <name evidence="1" type="ORF">BV25DRAFT_1842781</name>
</gene>
<reference evidence="1" key="1">
    <citation type="submission" date="2021-03" db="EMBL/GenBank/DDBJ databases">
        <authorList>
            <consortium name="DOE Joint Genome Institute"/>
            <person name="Ahrendt S."/>
            <person name="Looney B.P."/>
            <person name="Miyauchi S."/>
            <person name="Morin E."/>
            <person name="Drula E."/>
            <person name="Courty P.E."/>
            <person name="Chicoki N."/>
            <person name="Fauchery L."/>
            <person name="Kohler A."/>
            <person name="Kuo A."/>
            <person name="Labutti K."/>
            <person name="Pangilinan J."/>
            <person name="Lipzen A."/>
            <person name="Riley R."/>
            <person name="Andreopoulos W."/>
            <person name="He G."/>
            <person name="Johnson J."/>
            <person name="Barry K.W."/>
            <person name="Grigoriev I.V."/>
            <person name="Nagy L."/>
            <person name="Hibbett D."/>
            <person name="Henrissat B."/>
            <person name="Matheny P.B."/>
            <person name="Labbe J."/>
            <person name="Martin F."/>
        </authorList>
    </citation>
    <scope>NUCLEOTIDE SEQUENCE</scope>
    <source>
        <strain evidence="1">HHB10654</strain>
    </source>
</reference>
<dbReference type="Proteomes" id="UP000814140">
    <property type="component" value="Unassembled WGS sequence"/>
</dbReference>
<reference evidence="1" key="2">
    <citation type="journal article" date="2022" name="New Phytol.">
        <title>Evolutionary transition to the ectomycorrhizal habit in the genomes of a hyperdiverse lineage of mushroom-forming fungi.</title>
        <authorList>
            <person name="Looney B."/>
            <person name="Miyauchi S."/>
            <person name="Morin E."/>
            <person name="Drula E."/>
            <person name="Courty P.E."/>
            <person name="Kohler A."/>
            <person name="Kuo A."/>
            <person name="LaButti K."/>
            <person name="Pangilinan J."/>
            <person name="Lipzen A."/>
            <person name="Riley R."/>
            <person name="Andreopoulos W."/>
            <person name="He G."/>
            <person name="Johnson J."/>
            <person name="Nolan M."/>
            <person name="Tritt A."/>
            <person name="Barry K.W."/>
            <person name="Grigoriev I.V."/>
            <person name="Nagy L.G."/>
            <person name="Hibbett D."/>
            <person name="Henrissat B."/>
            <person name="Matheny P.B."/>
            <person name="Labbe J."/>
            <person name="Martin F.M."/>
        </authorList>
    </citation>
    <scope>NUCLEOTIDE SEQUENCE</scope>
    <source>
        <strain evidence="1">HHB10654</strain>
    </source>
</reference>
<comment type="caution">
    <text evidence="1">The sequence shown here is derived from an EMBL/GenBank/DDBJ whole genome shotgun (WGS) entry which is preliminary data.</text>
</comment>
<proteinExistence type="predicted"/>
<protein>
    <submittedName>
        <fullName evidence="1">Uncharacterized protein</fullName>
    </submittedName>
</protein>
<dbReference type="EMBL" id="MU277281">
    <property type="protein sequence ID" value="KAI0055736.1"/>
    <property type="molecule type" value="Genomic_DNA"/>
</dbReference>
<accession>A0ACB8SIN2</accession>
<evidence type="ECO:0000313" key="1">
    <source>
        <dbReference type="EMBL" id="KAI0055736.1"/>
    </source>
</evidence>
<name>A0ACB8SIN2_9AGAM</name>
<keyword evidence="2" id="KW-1185">Reference proteome</keyword>